<protein>
    <submittedName>
        <fullName evidence="7">NHL repeat-containing protein</fullName>
    </submittedName>
</protein>
<keyword evidence="2" id="KW-1133">Transmembrane helix</keyword>
<evidence type="ECO:0000256" key="3">
    <source>
        <dbReference type="SAM" id="SignalP"/>
    </source>
</evidence>
<reference evidence="7 8" key="1">
    <citation type="submission" date="2017-06" db="EMBL/GenBank/DDBJ databases">
        <authorList>
            <person name="Kim H.J."/>
            <person name="Triplett B.A."/>
        </authorList>
    </citation>
    <scope>NUCLEOTIDE SEQUENCE [LARGE SCALE GENOMIC DNA]</scope>
    <source>
        <strain evidence="7 8">DSM 18704</strain>
    </source>
</reference>
<feature type="transmembrane region" description="Helical" evidence="2">
    <location>
        <begin position="1674"/>
        <end position="1693"/>
    </location>
</feature>
<evidence type="ECO:0000259" key="6">
    <source>
        <dbReference type="Pfam" id="PF25021"/>
    </source>
</evidence>
<evidence type="ECO:0000256" key="1">
    <source>
        <dbReference type="ARBA" id="ARBA00022737"/>
    </source>
</evidence>
<dbReference type="Pfam" id="PF16640">
    <property type="entry name" value="Big_3_5"/>
    <property type="match status" value="2"/>
</dbReference>
<dbReference type="InterPro" id="IPR001258">
    <property type="entry name" value="NHL_repeat"/>
</dbReference>
<sequence>MVTFSQRLRICLQFAFLLLVALAPVAMHGQAPVTLTQTVTVYAGNGSPAFTNDYGPPATAVGLNSPSFLVVDKTGNQYISDTGNNCVRKIDTNGNITTLVGYEANGTNGDTCNVALSATPAVANGLIKPMGLALDSSSNLYIADSGHNCIRRLPSGTTGTVNLVNVAGTCSTVTTTSATPSPSGIVIDSSNNLYIAIQDTESTPALSNYQVLRESVTPANTAAADKLTACVVAGNLSALVPTQCTGITNGITLSKPSGLAVDFAGSVYVADTGNNCVRQVTGTGAPVTTVGLCANDNKGSSATALHSPYGLIFGATQALFISETAPDNVVRYTPNTGTLTINGGLPTGASGAYAPAQNGAVSQTVPLNQPRGLAVDNYNNVYIADSQNSVVRSLSFNYIFNDITYPSTPVGTKSPLVNAVTFLVNTTSNLSATVGPDYTIVNNTCSGAIAASTTSTPTSCQVFVSFTPTKPGQRYSALTIKDSISGQVVSTGLQGMATGSNGLLVPGIVNTIASNLNSPTAVATDSGGNAYILEIGATPGTADVRILPPGGGSSTLAIKVGAGLVTPSGIASDAAGNWYIADATQNTVTEFTTNGTTVPVTIPGGFTAPSAIYVDALGNLYVSQQGTAHNVIEVYASGTYRVIAGSGTVAAADSVAANTALFVSPAGVTLDQNGILYITDTGGHRVYTVDTTNTIHLYAGNGTTTSTGTSALQTGLISPTSIVVDPAGDGYIADSGANKVYSVFAAGSLSTVIGTGTAGNTGDGGVSVAATVNGPLSVALDGTGDVFIVDSGNKSVREITYPNTTTLSFGNVPVGSTSTSAGPQYFANIGTDLLQLVPSTIGITVSSTTPSAFSVNSATTTCGPTLLSGTVCAIGYSFKPTAAQSYFASTVLSSNAYNTPTTINLNGNGQALLSVTTIFPAESEVYGSPFAETATFATTSSTAPTGTVAFSVAGKTLCSFTGTIATNFSCPAANSGLAVGTYTVTVTYSGDSNYSPISTTTLLTVTPAPLTVVVNNQTRAYGTPNPTLTGTFSGGVNGDTILVAYATTATQASAPGTYPITATLTTVGSANLSNYTVTNTPGTLTVTKAALNLTVAVVNVSRQYGTANPAFTDTISGALLGDTFTVTYGTTATITSPVGTYPITLTVGGAAAANYNITATPGTLTVTPAPLTVNVSSGTRPYGTANPTFTATITGALNGDVLTATPSTTATITSPVGSYPVTATVSGANAGNYTVTVNPGTLTITKATATVNVAVNNATRVYGAANPAFTSTVTGALNGDTFTITYATTATATSPVGSYTITPTVSGAAAANYTITTTNGTLTVTAAPLTVAAVSASRTYGAANPTFTDTTTGLVNGDTVTITNSTTATATSAVGSYSIVPAVSGTALSNYTLVTTNGTLTVNAAPLTVTVTPATASRGYGVANPTFTATITGAVNGDVLTATVSTTATATSPVGSYPVTATIAGTNAADYIVTVVPATLNITQSATTTTLTGTPASPVNTGAGVTFTATVTSPGGIPTGTVTFFDGGSSIGTATLGAAGTALLTTTALVTGNHTISATYTATPAFAGSSSAPLAYTILGSFNVTSPTQPQYLRGAGSTPYTINVASVNGFFGPVALSCSGLPADATCSFATQTVNVPAGGTATTVMTVTTTVADAALIAPANLNPKADARTSVQSAAMLPIMLFGLGFLGFSIRNRKRLGLDKMRLLVLIIGTLGIMGMTGCGCPTTTFKTYTINVTGVSTTVVAPSSSTSVVLSVGTSN</sequence>
<organism evidence="7 8">
    <name type="scientific">Granulicella rosea</name>
    <dbReference type="NCBI Taxonomy" id="474952"/>
    <lineage>
        <taxon>Bacteria</taxon>
        <taxon>Pseudomonadati</taxon>
        <taxon>Acidobacteriota</taxon>
        <taxon>Terriglobia</taxon>
        <taxon>Terriglobales</taxon>
        <taxon>Acidobacteriaceae</taxon>
        <taxon>Granulicella</taxon>
    </lineage>
</organism>
<dbReference type="Pfam" id="PF01436">
    <property type="entry name" value="NHL"/>
    <property type="match status" value="1"/>
</dbReference>
<proteinExistence type="predicted"/>
<name>A0A239KVX2_9BACT</name>
<dbReference type="PANTHER" id="PTHR46388">
    <property type="entry name" value="NHL REPEAT-CONTAINING PROTEIN 2"/>
    <property type="match status" value="1"/>
</dbReference>
<keyword evidence="1" id="KW-0677">Repeat</keyword>
<feature type="domain" description="Bacterial Ig-like" evidence="4">
    <location>
        <begin position="1495"/>
        <end position="1578"/>
    </location>
</feature>
<evidence type="ECO:0000259" key="4">
    <source>
        <dbReference type="Pfam" id="PF16640"/>
    </source>
</evidence>
<dbReference type="Proteomes" id="UP000198356">
    <property type="component" value="Unassembled WGS sequence"/>
</dbReference>
<evidence type="ECO:0000256" key="2">
    <source>
        <dbReference type="SAM" id="Phobius"/>
    </source>
</evidence>
<accession>A0A239KVX2</accession>
<dbReference type="EMBL" id="FZOU01000005">
    <property type="protein sequence ID" value="SNT21763.1"/>
    <property type="molecule type" value="Genomic_DNA"/>
</dbReference>
<feature type="domain" description="MBG" evidence="5">
    <location>
        <begin position="1409"/>
        <end position="1480"/>
    </location>
</feature>
<dbReference type="SUPFAM" id="SSF101898">
    <property type="entry name" value="NHL repeat"/>
    <property type="match status" value="1"/>
</dbReference>
<keyword evidence="2" id="KW-0472">Membrane</keyword>
<dbReference type="Gene3D" id="2.40.10.500">
    <property type="match status" value="4"/>
</dbReference>
<dbReference type="InterPro" id="IPR056822">
    <property type="entry name" value="TEN_NHL"/>
</dbReference>
<feature type="domain" description="Bacterial Ig-like" evidence="4">
    <location>
        <begin position="923"/>
        <end position="1006"/>
    </location>
</feature>
<dbReference type="OrthoDB" id="98538at2"/>
<dbReference type="Pfam" id="PF25021">
    <property type="entry name" value="TEN_NHL"/>
    <property type="match status" value="1"/>
</dbReference>
<dbReference type="PANTHER" id="PTHR46388:SF2">
    <property type="entry name" value="NHL REPEAT-CONTAINING PROTEIN 2"/>
    <property type="match status" value="1"/>
</dbReference>
<feature type="domain" description="Teneurin NHL" evidence="6">
    <location>
        <begin position="57"/>
        <end position="280"/>
    </location>
</feature>
<dbReference type="InterPro" id="IPR032109">
    <property type="entry name" value="Big_3_5"/>
</dbReference>
<gene>
    <name evidence="7" type="ORF">SAMN05421770_105219</name>
</gene>
<dbReference type="InterPro" id="IPR011042">
    <property type="entry name" value="6-blade_b-propeller_TolB-like"/>
</dbReference>
<feature type="domain" description="MBG" evidence="5">
    <location>
        <begin position="1329"/>
        <end position="1401"/>
    </location>
</feature>
<keyword evidence="3" id="KW-0732">Signal</keyword>
<dbReference type="Gene3D" id="3.30.160.710">
    <property type="match status" value="6"/>
</dbReference>
<keyword evidence="2" id="KW-0812">Transmembrane</keyword>
<dbReference type="InterPro" id="IPR013783">
    <property type="entry name" value="Ig-like_fold"/>
</dbReference>
<feature type="signal peptide" evidence="3">
    <location>
        <begin position="1"/>
        <end position="26"/>
    </location>
</feature>
<feature type="domain" description="MBG" evidence="5">
    <location>
        <begin position="1171"/>
        <end position="1243"/>
    </location>
</feature>
<evidence type="ECO:0000313" key="7">
    <source>
        <dbReference type="EMBL" id="SNT21763.1"/>
    </source>
</evidence>
<evidence type="ECO:0000313" key="8">
    <source>
        <dbReference type="Proteomes" id="UP000198356"/>
    </source>
</evidence>
<dbReference type="Gene3D" id="2.60.40.10">
    <property type="entry name" value="Immunoglobulins"/>
    <property type="match status" value="2"/>
</dbReference>
<dbReference type="SUPFAM" id="SSF63829">
    <property type="entry name" value="Calcium-dependent phosphotriesterase"/>
    <property type="match status" value="2"/>
</dbReference>
<dbReference type="InterPro" id="IPR041286">
    <property type="entry name" value="MBG_2"/>
</dbReference>
<evidence type="ECO:0000259" key="5">
    <source>
        <dbReference type="Pfam" id="PF18676"/>
    </source>
</evidence>
<keyword evidence="8" id="KW-1185">Reference proteome</keyword>
<dbReference type="Gene3D" id="2.120.10.30">
    <property type="entry name" value="TolB, C-terminal domain"/>
    <property type="match status" value="2"/>
</dbReference>
<feature type="transmembrane region" description="Helical" evidence="2">
    <location>
        <begin position="1705"/>
        <end position="1722"/>
    </location>
</feature>
<feature type="domain" description="MBG" evidence="5">
    <location>
        <begin position="1252"/>
        <end position="1323"/>
    </location>
</feature>
<feature type="domain" description="MBG" evidence="5">
    <location>
        <begin position="1093"/>
        <end position="1165"/>
    </location>
</feature>
<dbReference type="Pfam" id="PF18676">
    <property type="entry name" value="MBG_2"/>
    <property type="match status" value="6"/>
</dbReference>
<feature type="domain" description="MBG" evidence="5">
    <location>
        <begin position="1010"/>
        <end position="1085"/>
    </location>
</feature>
<feature type="chain" id="PRO_5012059900" evidence="3">
    <location>
        <begin position="27"/>
        <end position="1761"/>
    </location>
</feature>